<protein>
    <recommendedName>
        <fullName evidence="4">Restriction endonuclease type IV Mrr domain-containing protein</fullName>
    </recommendedName>
</protein>
<gene>
    <name evidence="2" type="ORF">Sya03_22130</name>
</gene>
<evidence type="ECO:0000256" key="1">
    <source>
        <dbReference type="SAM" id="MobiDB-lite"/>
    </source>
</evidence>
<evidence type="ECO:0008006" key="4">
    <source>
        <dbReference type="Google" id="ProtNLM"/>
    </source>
</evidence>
<evidence type="ECO:0000313" key="3">
    <source>
        <dbReference type="Proteomes" id="UP000652013"/>
    </source>
</evidence>
<comment type="caution">
    <text evidence="2">The sequence shown here is derived from an EMBL/GenBank/DDBJ whole genome shotgun (WGS) entry which is preliminary data.</text>
</comment>
<keyword evidence="3" id="KW-1185">Reference proteome</keyword>
<dbReference type="Proteomes" id="UP000652013">
    <property type="component" value="Unassembled WGS sequence"/>
</dbReference>
<reference evidence="2" key="1">
    <citation type="submission" date="2021-01" db="EMBL/GenBank/DDBJ databases">
        <title>Whole genome shotgun sequence of Spirilliplanes yamanashiensis NBRC 15828.</title>
        <authorList>
            <person name="Komaki H."/>
            <person name="Tamura T."/>
        </authorList>
    </citation>
    <scope>NUCLEOTIDE SEQUENCE</scope>
    <source>
        <strain evidence="2">NBRC 15828</strain>
    </source>
</reference>
<dbReference type="AlphaFoldDB" id="A0A8J4DIK7"/>
<feature type="compositionally biased region" description="Pro residues" evidence="1">
    <location>
        <begin position="7"/>
        <end position="20"/>
    </location>
</feature>
<name>A0A8J4DIK7_9ACTN</name>
<evidence type="ECO:0000313" key="2">
    <source>
        <dbReference type="EMBL" id="GIJ02861.1"/>
    </source>
</evidence>
<feature type="compositionally biased region" description="Low complexity" evidence="1">
    <location>
        <begin position="21"/>
        <end position="36"/>
    </location>
</feature>
<sequence>MGARRPPGGPVRPYGPPPPARRGAALGAGGAATRAARQTRTVTSVDEPDVPVGRWSVCASDANLRTPPEPGRPGNRPPGEDLDLALGWDRFEKLILAVARGTLGLRGMTFRRYGVQGQAQHGIDLAGRDTDGRWTVIQCKDYHTFTAGHLRAAVETFAAGRRPFGARHLIVATSAQTEATQLADELARLQDAHPDFELDLWGAEQINELLRSLGDVVARFWTRETARTFCTGAPPPGVPVPAPDRQAQAERILVGPLATGDVLPLLREADRRRPAEPEAAARLYGDVATRLSDDGFRGHSVLLRNRQLDALAAAGLRSAAADLAAELAVGALELGDRMTAKGLSSRTAELDGGAHAEVIGAALSYTGDPIARPNELVEALSRATVSYRPRLVLLLAEGVFATDGVAPVELDDLIGSAVAHADADVALRLRLVRAEYDSAERRTLLRSARRHQVPGRAAALISAREARRCALESRAEEAVDAWRDAVHDGIHDGLAEDAADWLYALRAVKVQFGPVTGDIDEEHRLAQAVRTTGTARLIDRARRPAEHARAAILANRPIEAVLAARRWLVDAVVTGSWADEMEALEFLGDVYCDTTELDRAAVCYQRAGRAQKLIALAGRAGDRLLPSGPLGGEPWWVLRARAALAAAQADLIGDAAAAGLLGELTGLVARGQAGEVVESPRSELTVAAEDAACALAHRGTAQQATAVLNLMAGRRRFGDRAHARACVEIAVAHPSLTVPALTRLIELAAGDVQAALKLTVDDRVLGLLPGHPELVTQAMRLADAGLYLSDVLRRELQPDHPAVKADAAAARDRILARQSPEPGHAEIGSRLVTDAYLTGVLGAGDRRSCLDRLLDIAEDTRETAANRQEALVAARNLVAAETPEDRAGVFARARAFVIGERDGSAFDGELTGPAHPLSFLRVEGGTASLRGDGLYLAVGCADTDVERQWVRDRAVELLRSPDPALVHAGAVALSELPAADTHDVDPALLAAHDSPGVREMSAILCVRRPVRYRDTAMALARDPEARVRRTLAEAAARADPVTTGEIMSVLAADVRHSVRAAVPRGHTAADPP</sequence>
<dbReference type="EMBL" id="BOOY01000016">
    <property type="protein sequence ID" value="GIJ02861.1"/>
    <property type="molecule type" value="Genomic_DNA"/>
</dbReference>
<feature type="region of interest" description="Disordered" evidence="1">
    <location>
        <begin position="1"/>
        <end position="80"/>
    </location>
</feature>
<proteinExistence type="predicted"/>
<accession>A0A8J4DIK7</accession>
<organism evidence="2 3">
    <name type="scientific">Spirilliplanes yamanashiensis</name>
    <dbReference type="NCBI Taxonomy" id="42233"/>
    <lineage>
        <taxon>Bacteria</taxon>
        <taxon>Bacillati</taxon>
        <taxon>Actinomycetota</taxon>
        <taxon>Actinomycetes</taxon>
        <taxon>Micromonosporales</taxon>
        <taxon>Micromonosporaceae</taxon>
        <taxon>Spirilliplanes</taxon>
    </lineage>
</organism>